<evidence type="ECO:0000313" key="5">
    <source>
        <dbReference type="EMBL" id="KUG03524.1"/>
    </source>
</evidence>
<dbReference type="PANTHER" id="PTHR42756">
    <property type="entry name" value="TRANSCRIPTIONAL REGULATOR, MARR"/>
    <property type="match status" value="1"/>
</dbReference>
<evidence type="ECO:0000256" key="1">
    <source>
        <dbReference type="ARBA" id="ARBA00023015"/>
    </source>
</evidence>
<dbReference type="SUPFAM" id="SSF46785">
    <property type="entry name" value="Winged helix' DNA-binding domain"/>
    <property type="match status" value="1"/>
</dbReference>
<comment type="caution">
    <text evidence="5">The sequence shown here is derived from an EMBL/GenBank/DDBJ whole genome shotgun (WGS) entry which is preliminary data.</text>
</comment>
<dbReference type="GO" id="GO:0003700">
    <property type="term" value="F:DNA-binding transcription factor activity"/>
    <property type="evidence" value="ECO:0007669"/>
    <property type="project" value="InterPro"/>
</dbReference>
<dbReference type="PROSITE" id="PS50995">
    <property type="entry name" value="HTH_MARR_2"/>
    <property type="match status" value="1"/>
</dbReference>
<feature type="domain" description="HTH marR-type" evidence="4">
    <location>
        <begin position="1"/>
        <end position="87"/>
    </location>
</feature>
<protein>
    <recommendedName>
        <fullName evidence="4">HTH marR-type domain-containing protein</fullName>
    </recommendedName>
</protein>
<reference evidence="5" key="1">
    <citation type="journal article" date="2015" name="Proc. Natl. Acad. Sci. U.S.A.">
        <title>Networks of energetic and metabolic interactions define dynamics in microbial communities.</title>
        <authorList>
            <person name="Embree M."/>
            <person name="Liu J.K."/>
            <person name="Al-Bassam M.M."/>
            <person name="Zengler K."/>
        </authorList>
    </citation>
    <scope>NUCLEOTIDE SEQUENCE</scope>
</reference>
<accession>A0A0W8E4G2</accession>
<evidence type="ECO:0000256" key="2">
    <source>
        <dbReference type="ARBA" id="ARBA00023125"/>
    </source>
</evidence>
<dbReference type="EMBL" id="LNQE01001878">
    <property type="protein sequence ID" value="KUG03524.1"/>
    <property type="molecule type" value="Genomic_DNA"/>
</dbReference>
<dbReference type="InterPro" id="IPR036390">
    <property type="entry name" value="WH_DNA-bd_sf"/>
</dbReference>
<dbReference type="SMART" id="SM00347">
    <property type="entry name" value="HTH_MARR"/>
    <property type="match status" value="1"/>
</dbReference>
<evidence type="ECO:0000256" key="3">
    <source>
        <dbReference type="ARBA" id="ARBA00023163"/>
    </source>
</evidence>
<dbReference type="InterPro" id="IPR036388">
    <property type="entry name" value="WH-like_DNA-bd_sf"/>
</dbReference>
<dbReference type="InterPro" id="IPR000835">
    <property type="entry name" value="HTH_MarR-typ"/>
</dbReference>
<evidence type="ECO:0000259" key="4">
    <source>
        <dbReference type="PROSITE" id="PS50995"/>
    </source>
</evidence>
<dbReference type="Pfam" id="PF12802">
    <property type="entry name" value="MarR_2"/>
    <property type="match status" value="1"/>
</dbReference>
<dbReference type="PANTHER" id="PTHR42756:SF1">
    <property type="entry name" value="TRANSCRIPTIONAL REPRESSOR OF EMRAB OPERON"/>
    <property type="match status" value="1"/>
</dbReference>
<dbReference type="GO" id="GO:0003677">
    <property type="term" value="F:DNA binding"/>
    <property type="evidence" value="ECO:0007669"/>
    <property type="project" value="UniProtKB-KW"/>
</dbReference>
<dbReference type="Gene3D" id="1.10.10.10">
    <property type="entry name" value="Winged helix-like DNA-binding domain superfamily/Winged helix DNA-binding domain"/>
    <property type="match status" value="1"/>
</dbReference>
<dbReference type="AlphaFoldDB" id="A0A0W8E4G2"/>
<keyword evidence="1" id="KW-0805">Transcription regulation</keyword>
<keyword evidence="2" id="KW-0238">DNA-binding</keyword>
<proteinExistence type="predicted"/>
<organism evidence="5">
    <name type="scientific">hydrocarbon metagenome</name>
    <dbReference type="NCBI Taxonomy" id="938273"/>
    <lineage>
        <taxon>unclassified sequences</taxon>
        <taxon>metagenomes</taxon>
        <taxon>ecological metagenomes</taxon>
    </lineage>
</organism>
<sequence>MSELASCMQISKQQLTPLIGKLIDRGLAARKTDEDDRRFIHIEITDAGRSMIETLMAEMKSTFAARLNELSNTELTELGQMLSRIMKILQGN</sequence>
<gene>
    <name evidence="5" type="ORF">ASZ90_019086</name>
</gene>
<keyword evidence="3" id="KW-0804">Transcription</keyword>
<name>A0A0W8E4G2_9ZZZZ</name>